<reference evidence="8 9" key="1">
    <citation type="submission" date="2020-04" db="EMBL/GenBank/DDBJ databases">
        <authorList>
            <person name="Klaysubun C."/>
            <person name="Duangmal K."/>
            <person name="Lipun K."/>
        </authorList>
    </citation>
    <scope>NUCLEOTIDE SEQUENCE [LARGE SCALE GENOMIC DNA]</scope>
    <source>
        <strain evidence="8 9">K10HN5</strain>
    </source>
</reference>
<feature type="domain" description="HTH luxR-type" evidence="7">
    <location>
        <begin position="200"/>
        <end position="255"/>
    </location>
</feature>
<keyword evidence="3" id="KW-0731">Sigma factor</keyword>
<dbReference type="SUPFAM" id="SSF88946">
    <property type="entry name" value="Sigma2 domain of RNA polymerase sigma factors"/>
    <property type="match status" value="1"/>
</dbReference>
<organism evidence="8 9">
    <name type="scientific">Pseudonocardia acidicola</name>
    <dbReference type="NCBI Taxonomy" id="2724939"/>
    <lineage>
        <taxon>Bacteria</taxon>
        <taxon>Bacillati</taxon>
        <taxon>Actinomycetota</taxon>
        <taxon>Actinomycetes</taxon>
        <taxon>Pseudonocardiales</taxon>
        <taxon>Pseudonocardiaceae</taxon>
        <taxon>Pseudonocardia</taxon>
    </lineage>
</organism>
<dbReference type="Gene3D" id="1.10.10.10">
    <property type="entry name" value="Winged helix-like DNA-binding domain superfamily/Winged helix DNA-binding domain"/>
    <property type="match status" value="1"/>
</dbReference>
<keyword evidence="5" id="KW-0804">Transcription</keyword>
<evidence type="ECO:0000313" key="9">
    <source>
        <dbReference type="Proteomes" id="UP000820669"/>
    </source>
</evidence>
<protein>
    <submittedName>
        <fullName evidence="8">SigE family RNA polymerase sigma factor</fullName>
    </submittedName>
</protein>
<dbReference type="InterPro" id="IPR013325">
    <property type="entry name" value="RNA_pol_sigma_r2"/>
</dbReference>
<dbReference type="Gene3D" id="1.10.1740.10">
    <property type="match status" value="1"/>
</dbReference>
<evidence type="ECO:0000256" key="1">
    <source>
        <dbReference type="ARBA" id="ARBA00010641"/>
    </source>
</evidence>
<dbReference type="Pfam" id="PF08281">
    <property type="entry name" value="Sigma70_r4_2"/>
    <property type="match status" value="1"/>
</dbReference>
<proteinExistence type="inferred from homology"/>
<dbReference type="NCBIfam" id="TIGR02983">
    <property type="entry name" value="SigE-fam_strep"/>
    <property type="match status" value="1"/>
</dbReference>
<dbReference type="InterPro" id="IPR014284">
    <property type="entry name" value="RNA_pol_sigma-70_dom"/>
</dbReference>
<evidence type="ECO:0000256" key="5">
    <source>
        <dbReference type="ARBA" id="ARBA00023163"/>
    </source>
</evidence>
<evidence type="ECO:0000259" key="7">
    <source>
        <dbReference type="SMART" id="SM00421"/>
    </source>
</evidence>
<dbReference type="NCBIfam" id="TIGR02937">
    <property type="entry name" value="sigma70-ECF"/>
    <property type="match status" value="1"/>
</dbReference>
<dbReference type="PANTHER" id="PTHR43133:SF50">
    <property type="entry name" value="ECF RNA POLYMERASE SIGMA FACTOR SIGM"/>
    <property type="match status" value="1"/>
</dbReference>
<evidence type="ECO:0000256" key="3">
    <source>
        <dbReference type="ARBA" id="ARBA00023082"/>
    </source>
</evidence>
<dbReference type="InterPro" id="IPR007627">
    <property type="entry name" value="RNA_pol_sigma70_r2"/>
</dbReference>
<gene>
    <name evidence="8" type="ORF">HF526_26340</name>
</gene>
<accession>A0ABX1SKX8</accession>
<dbReference type="CDD" id="cd06171">
    <property type="entry name" value="Sigma70_r4"/>
    <property type="match status" value="1"/>
</dbReference>
<dbReference type="InterPro" id="IPR013324">
    <property type="entry name" value="RNA_pol_sigma_r3/r4-like"/>
</dbReference>
<comment type="similarity">
    <text evidence="1">Belongs to the sigma-70 factor family. ECF subfamily.</text>
</comment>
<evidence type="ECO:0000256" key="2">
    <source>
        <dbReference type="ARBA" id="ARBA00023015"/>
    </source>
</evidence>
<dbReference type="InterPro" id="IPR000792">
    <property type="entry name" value="Tscrpt_reg_LuxR_C"/>
</dbReference>
<name>A0ABX1SKX8_9PSEU</name>
<dbReference type="InterPro" id="IPR036388">
    <property type="entry name" value="WH-like_DNA-bd_sf"/>
</dbReference>
<dbReference type="Proteomes" id="UP000820669">
    <property type="component" value="Unassembled WGS sequence"/>
</dbReference>
<dbReference type="SUPFAM" id="SSF88659">
    <property type="entry name" value="Sigma3 and sigma4 domains of RNA polymerase sigma factors"/>
    <property type="match status" value="1"/>
</dbReference>
<evidence type="ECO:0000256" key="6">
    <source>
        <dbReference type="SAM" id="MobiDB-lite"/>
    </source>
</evidence>
<dbReference type="InterPro" id="IPR039425">
    <property type="entry name" value="RNA_pol_sigma-70-like"/>
</dbReference>
<keyword evidence="9" id="KW-1185">Reference proteome</keyword>
<keyword evidence="2" id="KW-0805">Transcription regulation</keyword>
<comment type="caution">
    <text evidence="8">The sequence shown here is derived from an EMBL/GenBank/DDBJ whole genome shotgun (WGS) entry which is preliminary data.</text>
</comment>
<feature type="region of interest" description="Disordered" evidence="6">
    <location>
        <begin position="1"/>
        <end position="24"/>
    </location>
</feature>
<dbReference type="SMART" id="SM00421">
    <property type="entry name" value="HTH_LUXR"/>
    <property type="match status" value="1"/>
</dbReference>
<dbReference type="InterPro" id="IPR013249">
    <property type="entry name" value="RNA_pol_sigma70_r4_t2"/>
</dbReference>
<evidence type="ECO:0000256" key="4">
    <source>
        <dbReference type="ARBA" id="ARBA00023125"/>
    </source>
</evidence>
<dbReference type="Pfam" id="PF04542">
    <property type="entry name" value="Sigma70_r2"/>
    <property type="match status" value="1"/>
</dbReference>
<dbReference type="InterPro" id="IPR014325">
    <property type="entry name" value="RNA_pol_sigma-E_actinobac"/>
</dbReference>
<evidence type="ECO:0000313" key="8">
    <source>
        <dbReference type="EMBL" id="NMI00799.1"/>
    </source>
</evidence>
<dbReference type="PANTHER" id="PTHR43133">
    <property type="entry name" value="RNA POLYMERASE ECF-TYPE SIGMA FACTO"/>
    <property type="match status" value="1"/>
</dbReference>
<keyword evidence="4" id="KW-0238">DNA-binding</keyword>
<sequence>MSAAFAGQYPAPGSGYPPLTQSDADKVTRVTRACEVTVRGGAAGHGADERQQGGGVAVDGIEHTVEQTLSRLRRLDTRPDPAAPAPAPQQDHTAPRTLADLYRDHRMRLVRLAILLVDEPSTAEDVVQEAFAGLHRHWSGLRDEAAAVGYLRTAVVNGSRSVLRRRRTARDYVPPHQVTARSAESLAMLSAEHQAVVDALSTLPPRQREVLVLRYYGGLSEAEIAEATGISRGTVKSTASRALDTVARVMAGRAG</sequence>
<dbReference type="EMBL" id="JAAXLA010000065">
    <property type="protein sequence ID" value="NMI00799.1"/>
    <property type="molecule type" value="Genomic_DNA"/>
</dbReference>